<organism evidence="1 2">
    <name type="scientific">Hwanghaeella grinnelliae</name>
    <dbReference type="NCBI Taxonomy" id="2500179"/>
    <lineage>
        <taxon>Bacteria</taxon>
        <taxon>Pseudomonadati</taxon>
        <taxon>Pseudomonadota</taxon>
        <taxon>Alphaproteobacteria</taxon>
        <taxon>Rhodospirillales</taxon>
        <taxon>Rhodospirillaceae</taxon>
        <taxon>Hwanghaeella</taxon>
    </lineage>
</organism>
<reference evidence="2" key="1">
    <citation type="submission" date="2019-01" db="EMBL/GenBank/DDBJ databases">
        <title>Gri0909 isolated from a small marine red alga.</title>
        <authorList>
            <person name="Kim J."/>
            <person name="Jeong S.E."/>
            <person name="Jeon C.O."/>
        </authorList>
    </citation>
    <scope>NUCLEOTIDE SEQUENCE [LARGE SCALE GENOMIC DNA]</scope>
    <source>
        <strain evidence="2">Gri0909</strain>
    </source>
</reference>
<dbReference type="RefSeq" id="WP_127767429.1">
    <property type="nucleotide sequence ID" value="NZ_SADE01000003.1"/>
</dbReference>
<dbReference type="SUPFAM" id="SSF51120">
    <property type="entry name" value="beta-Roll"/>
    <property type="match status" value="5"/>
</dbReference>
<dbReference type="EMBL" id="SADE01000003">
    <property type="protein sequence ID" value="RVU35108.1"/>
    <property type="molecule type" value="Genomic_DNA"/>
</dbReference>
<dbReference type="Gene3D" id="2.160.20.160">
    <property type="match status" value="1"/>
</dbReference>
<comment type="caution">
    <text evidence="1">The sequence shown here is derived from an EMBL/GenBank/DDBJ whole genome shotgun (WGS) entry which is preliminary data.</text>
</comment>
<proteinExistence type="predicted"/>
<evidence type="ECO:0000313" key="1">
    <source>
        <dbReference type="EMBL" id="RVU35108.1"/>
    </source>
</evidence>
<dbReference type="Gene3D" id="2.150.10.10">
    <property type="entry name" value="Serralysin-like metalloprotease, C-terminal"/>
    <property type="match status" value="2"/>
</dbReference>
<dbReference type="Proteomes" id="UP000287447">
    <property type="component" value="Unassembled WGS sequence"/>
</dbReference>
<protein>
    <submittedName>
        <fullName evidence="1">Calcium-binding protein</fullName>
    </submittedName>
</protein>
<sequence length="1622" mass="169604">MTNYHADSWDRFWGADFNETLGNTSWASIKDWGNVSVNFNNSRGVSAQITDVSDVWIDTDAGGSWFKVEDAYDVRFNFDQYGNSNNSVQVYDADDISFYATGGGNWMRFQDVDDVDIWTDWGANSVNIYDADDIGALHLGGSGDNWVDIKGADTVNAEIWGGGNTVRIDMQQDFWDGDYTRENSVNLNFQGGRGYDDVEVRDADDVWIDTDAGNGRFYVKNSDDVRVQMDQYGNSNNKIEVYDSLDVSVYATGSGNTLYAGHNDNVEVDFSWGENHVDIWYADDVRVNFGGDGGNYLKVWDADSVDATIHDGNNRVNIDMNQKTLEGDDFSEESVRLNFNGAEGGNDIRIVDSDYTWIDIDAGGNTLTLDDTDDIDLNIYGGDNKIDINDADDVRLELGDKAYSFHNDVTVTDADDVRINTSEGANTFRLEDIDDVSIATAGWYNTFDIDDADDVSLTVRGQSRYQNVNIDDAFDVSLNMSNLEDSRIWIEDADDVYIDGTAYNADRQGNNIVQLGWGDDSVEDATVKLSGADNTIQIDSDVLGIEGNDIEVVSGARSTIDVDTSGGGTSDIAITAGDDSRINVDAGFSFDTSVQIHGGVGGRTNVDADGANVDIDIYGSSRDKVSTYGAYASVYTYGGDDEIDVYSLGADVDSGAGNDTVTVGAVGANVKLGSGNDTAWIGAVGVHLDAGSGDDIINLTATGANVLGGSGNDTIHVLAAGANIVAGSGDDVVYAANFGARIDTGDGNDTIHAAAAGSYIDSGEGNDTLYLVGLASGVSTGAGDDQVYSAAAGQFIHAGGGDNVVIGLGGANVVVAEEGDDLVMVAGGANVLATGAGNDDILAVGQTNVAITDAGNDSVFMIGGILSTPASILSPNLNGLGGLFTSAGGLAQLLGANLAVTGAGDDFITNLNVGLKGSVLSTEKSWADKSTFQKSMYVLGLPFSGGETTIPSMNISLAGDGNDVVLTVGEMNIVSGGQGDDTIVAVGAKNIILGDQFDLVALGDFAKNTLGNLFGADGGDPSKDLGRFAGTYDESDERRAQAEAAGIEYTRNDFEIRDDTIVTVGKSSTVLGMQGDDQIVAVGVQNNLSGGSGADLVVGIGAMNIINGDYGNDVLVGFGAANWMMGGAGDDTVISAGLGSIVSTDFSGGIRSAAVKTLASLVGDTVTGVATAAQDLYTELFTDQSADGGYLQQLDDLLNTSKDAGNDTVVATGAASLIFTGHGNDNVYTGGLGSFVYAGDGDDFLVNMAGGAVLLGGEGDDVLVNLGGTASSDGDAGNDLFLEIGYGIFTEFADYLTVAFETFEGAIDTFLDAFNDTITDTISGLGDEISEMFASIDSKLQDTFLDPDGDLANAGKAVEGSFDDAGTYITDAFNDLLDEFSTGLFEGFLPNDEEFDALVKGFDVEDFGGFFGSAGAAETRGGDGDDIFVSGFGVDNISGGDGSDTYVFYQGEGMDIITDTGETGTDTILFNINQFGAEPALDLGDILFTVDEGFLFGDDNFAISTGREGSTSNILINDMFDGEDFAIENLKIDFGDQTIEFDLTDIFQRVAETDDKSASLADLLQADSNATFEALASALEDAVVASDGSAESIANAAPVDVAFIQSVQDDQTDDIFNVQGNA</sequence>
<accession>A0A437QKS0</accession>
<name>A0A437QKS0_9PROT</name>
<evidence type="ECO:0000313" key="2">
    <source>
        <dbReference type="Proteomes" id="UP000287447"/>
    </source>
</evidence>
<gene>
    <name evidence="1" type="ORF">EOI86_20005</name>
</gene>
<keyword evidence="2" id="KW-1185">Reference proteome</keyword>
<dbReference type="PRINTS" id="PR00313">
    <property type="entry name" value="CABNDNGRPT"/>
</dbReference>
<dbReference type="OrthoDB" id="7273461at2"/>
<dbReference type="InterPro" id="IPR011049">
    <property type="entry name" value="Serralysin-like_metalloprot_C"/>
</dbReference>